<name>S0G1U4_9BACT</name>
<dbReference type="PIRSF" id="PIRSF000216">
    <property type="entry name" value="NADH_DH_24kDa"/>
    <property type="match status" value="1"/>
</dbReference>
<dbReference type="InterPro" id="IPR041921">
    <property type="entry name" value="NuoE_N"/>
</dbReference>
<proteinExistence type="inferred from homology"/>
<dbReference type="EMBL" id="APJX01000001">
    <property type="protein sequence ID" value="EMS80895.1"/>
    <property type="molecule type" value="Genomic_DNA"/>
</dbReference>
<dbReference type="GO" id="GO:0046872">
    <property type="term" value="F:metal ion binding"/>
    <property type="evidence" value="ECO:0007669"/>
    <property type="project" value="UniProtKB-KW"/>
</dbReference>
<keyword evidence="4 7" id="KW-0408">Iron</keyword>
<dbReference type="GO" id="GO:0016491">
    <property type="term" value="F:oxidoreductase activity"/>
    <property type="evidence" value="ECO:0007669"/>
    <property type="project" value="UniProtKB-KW"/>
</dbReference>
<evidence type="ECO:0000313" key="8">
    <source>
        <dbReference type="EMBL" id="EMS80895.1"/>
    </source>
</evidence>
<evidence type="ECO:0000256" key="3">
    <source>
        <dbReference type="ARBA" id="ARBA00022723"/>
    </source>
</evidence>
<evidence type="ECO:0000256" key="2">
    <source>
        <dbReference type="ARBA" id="ARBA00022714"/>
    </source>
</evidence>
<gene>
    <name evidence="8" type="primary">nuoE1</name>
    <name evidence="8" type="ORF">Dpo_1c00250</name>
</gene>
<reference evidence="8 9" key="1">
    <citation type="journal article" date="2013" name="Genome Announc.">
        <title>Draft Genome Sequence of Desulfotignum phosphitoxidans DSM 13687 Strain FiPS-3.</title>
        <authorList>
            <person name="Poehlein A."/>
            <person name="Daniel R."/>
            <person name="Simeonova D.D."/>
        </authorList>
    </citation>
    <scope>NUCLEOTIDE SEQUENCE [LARGE SCALE GENOMIC DNA]</scope>
    <source>
        <strain evidence="8 9">DSM 13687</strain>
    </source>
</reference>
<dbReference type="Gene3D" id="3.40.30.10">
    <property type="entry name" value="Glutaredoxin"/>
    <property type="match status" value="1"/>
</dbReference>
<comment type="caution">
    <text evidence="8">The sequence shown here is derived from an EMBL/GenBank/DDBJ whole genome shotgun (WGS) entry which is preliminary data.</text>
</comment>
<accession>S0G1U4</accession>
<evidence type="ECO:0000256" key="7">
    <source>
        <dbReference type="PIRSR" id="PIRSR000216-1"/>
    </source>
</evidence>
<dbReference type="PANTHER" id="PTHR43342:SF1">
    <property type="entry name" value="BIFURCATING [FEFE] HYDROGENASE GAMMA SUBUNIT"/>
    <property type="match status" value="1"/>
</dbReference>
<dbReference type="InterPro" id="IPR042128">
    <property type="entry name" value="NuoE_dom"/>
</dbReference>
<dbReference type="InterPro" id="IPR002023">
    <property type="entry name" value="NuoE-like"/>
</dbReference>
<keyword evidence="9" id="KW-1185">Reference proteome</keyword>
<feature type="binding site" evidence="7">
    <location>
        <position position="78"/>
    </location>
    <ligand>
        <name>[2Fe-2S] cluster</name>
        <dbReference type="ChEBI" id="CHEBI:190135"/>
    </ligand>
</feature>
<evidence type="ECO:0000256" key="6">
    <source>
        <dbReference type="ARBA" id="ARBA00034078"/>
    </source>
</evidence>
<keyword evidence="2 7" id="KW-0001">2Fe-2S</keyword>
<keyword evidence="8" id="KW-0560">Oxidoreductase</keyword>
<comment type="similarity">
    <text evidence="1">Belongs to the complex I 24 kDa subunit family.</text>
</comment>
<dbReference type="Proteomes" id="UP000014216">
    <property type="component" value="Unassembled WGS sequence"/>
</dbReference>
<sequence>MSDNALYIDEMMDQYPAKPESLIVILQEIQNKYGFISGDAMRLASEHVHVPLTQAYAVATFYQSFRLDPVGEHEIKVCLGTACHLKGGQRLVEDLERRLHVESGGTTEDMRFTLNTVNCVGACALAPVVSVDNQYHPNATAKKMEKVLKSLTDPSLEEMEGTGNA</sequence>
<dbReference type="CDD" id="cd03064">
    <property type="entry name" value="TRX_Fd_NuoE"/>
    <property type="match status" value="1"/>
</dbReference>
<organism evidence="8 9">
    <name type="scientific">Desulfotignum phosphitoxidans DSM 13687</name>
    <dbReference type="NCBI Taxonomy" id="1286635"/>
    <lineage>
        <taxon>Bacteria</taxon>
        <taxon>Pseudomonadati</taxon>
        <taxon>Thermodesulfobacteriota</taxon>
        <taxon>Desulfobacteria</taxon>
        <taxon>Desulfobacterales</taxon>
        <taxon>Desulfobacteraceae</taxon>
        <taxon>Desulfotignum</taxon>
    </lineage>
</organism>
<dbReference type="AlphaFoldDB" id="S0G1U4"/>
<dbReference type="InterPro" id="IPR036249">
    <property type="entry name" value="Thioredoxin-like_sf"/>
</dbReference>
<dbReference type="InterPro" id="IPR028431">
    <property type="entry name" value="NADP_DH_HndA-like"/>
</dbReference>
<dbReference type="Gene3D" id="1.10.10.1590">
    <property type="entry name" value="NADH-quinone oxidoreductase subunit E"/>
    <property type="match status" value="1"/>
</dbReference>
<evidence type="ECO:0000256" key="1">
    <source>
        <dbReference type="ARBA" id="ARBA00010643"/>
    </source>
</evidence>
<dbReference type="RefSeq" id="WP_006963450.1">
    <property type="nucleotide sequence ID" value="NZ_APJX01000001.1"/>
</dbReference>
<feature type="binding site" evidence="7">
    <location>
        <position position="119"/>
    </location>
    <ligand>
        <name>[2Fe-2S] cluster</name>
        <dbReference type="ChEBI" id="CHEBI:190135"/>
    </ligand>
</feature>
<dbReference type="Pfam" id="PF01257">
    <property type="entry name" value="2Fe-2S_thioredx"/>
    <property type="match status" value="1"/>
</dbReference>
<feature type="binding site" evidence="7">
    <location>
        <position position="83"/>
    </location>
    <ligand>
        <name>[2Fe-2S] cluster</name>
        <dbReference type="ChEBI" id="CHEBI:190135"/>
    </ligand>
</feature>
<keyword evidence="5 7" id="KW-0411">Iron-sulfur</keyword>
<dbReference type="EC" id="1.6.99.5" evidence="8"/>
<evidence type="ECO:0000256" key="5">
    <source>
        <dbReference type="ARBA" id="ARBA00023014"/>
    </source>
</evidence>
<evidence type="ECO:0000313" key="9">
    <source>
        <dbReference type="Proteomes" id="UP000014216"/>
    </source>
</evidence>
<dbReference type="OrthoDB" id="9807941at2"/>
<comment type="cofactor">
    <cofactor evidence="6">
        <name>[2Fe-2S] cluster</name>
        <dbReference type="ChEBI" id="CHEBI:190135"/>
    </cofactor>
</comment>
<dbReference type="PANTHER" id="PTHR43342">
    <property type="entry name" value="NADH-QUINONE OXIDOREDUCTASE, E SUBUNIT"/>
    <property type="match status" value="1"/>
</dbReference>
<dbReference type="SUPFAM" id="SSF52833">
    <property type="entry name" value="Thioredoxin-like"/>
    <property type="match status" value="1"/>
</dbReference>
<feature type="binding site" evidence="7">
    <location>
        <position position="123"/>
    </location>
    <ligand>
        <name>[2Fe-2S] cluster</name>
        <dbReference type="ChEBI" id="CHEBI:190135"/>
    </ligand>
</feature>
<comment type="cofactor">
    <cofactor evidence="7">
        <name>[2Fe-2S] cluster</name>
        <dbReference type="ChEBI" id="CHEBI:190135"/>
    </cofactor>
    <text evidence="7">Binds 1 [2Fe-2S] cluster.</text>
</comment>
<keyword evidence="3 7" id="KW-0479">Metal-binding</keyword>
<evidence type="ECO:0000256" key="4">
    <source>
        <dbReference type="ARBA" id="ARBA00023004"/>
    </source>
</evidence>
<protein>
    <submittedName>
        <fullName evidence="8">NADH-quinone oxidoreductase subunit E</fullName>
        <ecNumber evidence="8">1.6.99.5</ecNumber>
    </submittedName>
</protein>
<dbReference type="GO" id="GO:0051537">
    <property type="term" value="F:2 iron, 2 sulfur cluster binding"/>
    <property type="evidence" value="ECO:0007669"/>
    <property type="project" value="UniProtKB-KW"/>
</dbReference>